<gene>
    <name evidence="1" type="ORF">Hypma_014727</name>
</gene>
<comment type="caution">
    <text evidence="1">The sequence shown here is derived from an EMBL/GenBank/DDBJ whole genome shotgun (WGS) entry which is preliminary data.</text>
</comment>
<sequence>MLTLHFLGFESRASPARFTFRAIHPDYKVFSGTKPIIECYNLLKVPKNGPSALEGKSSSWTMNRTHSAASSPKYYPHGQGPHYAFFDRIPQSRHRKLVFGSSRSCPIRHLGIKKTTHFDQTEDKRL</sequence>
<proteinExistence type="predicted"/>
<organism evidence="1 2">
    <name type="scientific">Hypsizygus marmoreus</name>
    <name type="common">White beech mushroom</name>
    <name type="synonym">Agaricus marmoreus</name>
    <dbReference type="NCBI Taxonomy" id="39966"/>
    <lineage>
        <taxon>Eukaryota</taxon>
        <taxon>Fungi</taxon>
        <taxon>Dikarya</taxon>
        <taxon>Basidiomycota</taxon>
        <taxon>Agaricomycotina</taxon>
        <taxon>Agaricomycetes</taxon>
        <taxon>Agaricomycetidae</taxon>
        <taxon>Agaricales</taxon>
        <taxon>Tricholomatineae</taxon>
        <taxon>Lyophyllaceae</taxon>
        <taxon>Hypsizygus</taxon>
    </lineage>
</organism>
<dbReference type="InParanoid" id="A0A369J9R5"/>
<protein>
    <submittedName>
        <fullName evidence="1">Uncharacterized protein</fullName>
    </submittedName>
</protein>
<dbReference type="AlphaFoldDB" id="A0A369J9R5"/>
<reference evidence="1" key="1">
    <citation type="submission" date="2018-04" db="EMBL/GenBank/DDBJ databases">
        <title>Whole genome sequencing of Hypsizygus marmoreus.</title>
        <authorList>
            <person name="Choi I.-G."/>
            <person name="Min B."/>
            <person name="Kim J.-G."/>
            <person name="Kim S."/>
            <person name="Oh Y.-L."/>
            <person name="Kong W.-S."/>
            <person name="Park H."/>
            <person name="Jeong J."/>
            <person name="Song E.-S."/>
        </authorList>
    </citation>
    <scope>NUCLEOTIDE SEQUENCE [LARGE SCALE GENOMIC DNA]</scope>
    <source>
        <strain evidence="1">51987-8</strain>
    </source>
</reference>
<evidence type="ECO:0000313" key="1">
    <source>
        <dbReference type="EMBL" id="RDB18608.1"/>
    </source>
</evidence>
<dbReference type="EMBL" id="LUEZ02000090">
    <property type="protein sequence ID" value="RDB18608.1"/>
    <property type="molecule type" value="Genomic_DNA"/>
</dbReference>
<dbReference type="Proteomes" id="UP000076154">
    <property type="component" value="Unassembled WGS sequence"/>
</dbReference>
<name>A0A369J9R5_HYPMA</name>
<accession>A0A369J9R5</accession>
<evidence type="ECO:0000313" key="2">
    <source>
        <dbReference type="Proteomes" id="UP000076154"/>
    </source>
</evidence>
<keyword evidence="2" id="KW-1185">Reference proteome</keyword>